<dbReference type="PANTHER" id="PTHR22922:SF3">
    <property type="entry name" value="CAPRIN-1"/>
    <property type="match status" value="1"/>
</dbReference>
<dbReference type="PANTHER" id="PTHR22922">
    <property type="entry name" value="GPI-ANCHORED PROTEIN P137"/>
    <property type="match status" value="1"/>
</dbReference>
<evidence type="ECO:0000313" key="3">
    <source>
        <dbReference type="EMBL" id="PIO13208.1"/>
    </source>
</evidence>
<dbReference type="InterPro" id="IPR022070">
    <property type="entry name" value="Caprin-1_C"/>
</dbReference>
<dbReference type="GO" id="GO:0003723">
    <property type="term" value="F:RNA binding"/>
    <property type="evidence" value="ECO:0007669"/>
    <property type="project" value="TreeGrafter"/>
</dbReference>
<feature type="domain" description="Cytoplasmic activation/proliferation-associated protein-1 C term" evidence="2">
    <location>
        <begin position="19"/>
        <end position="88"/>
    </location>
</feature>
<dbReference type="EMBL" id="KZ022708">
    <property type="protein sequence ID" value="PIO13208.1"/>
    <property type="molecule type" value="Genomic_DNA"/>
</dbReference>
<keyword evidence="4" id="KW-1185">Reference proteome</keyword>
<sequence length="96" mass="10751">SLNAISQVQPDPIVRRQKVQDLMAQMQGPYNFMQDSMLDFENQPIDPAIVSAQPMNPAQSMELPQMVCPPVHSEPRLSQPSQVPDSTQVSMLFTLQ</sequence>
<feature type="region of interest" description="Disordered" evidence="1">
    <location>
        <begin position="70"/>
        <end position="96"/>
    </location>
</feature>
<dbReference type="Proteomes" id="UP000228934">
    <property type="component" value="Unassembled WGS sequence"/>
</dbReference>
<gene>
    <name evidence="3" type="ORF">AB205_0041940</name>
</gene>
<dbReference type="AlphaFoldDB" id="A0A2G9QC86"/>
<proteinExistence type="predicted"/>
<accession>A0A2G9QC86</accession>
<protein>
    <recommendedName>
        <fullName evidence="2">Cytoplasmic activation/proliferation-associated protein-1 C term domain-containing protein</fullName>
    </recommendedName>
</protein>
<dbReference type="OrthoDB" id="10062814at2759"/>
<dbReference type="Pfam" id="PF12287">
    <property type="entry name" value="Caprin-1_C"/>
    <property type="match status" value="1"/>
</dbReference>
<evidence type="ECO:0000259" key="2">
    <source>
        <dbReference type="Pfam" id="PF12287"/>
    </source>
</evidence>
<organism evidence="3 4">
    <name type="scientific">Aquarana catesbeiana</name>
    <name type="common">American bullfrog</name>
    <name type="synonym">Rana catesbeiana</name>
    <dbReference type="NCBI Taxonomy" id="8400"/>
    <lineage>
        <taxon>Eukaryota</taxon>
        <taxon>Metazoa</taxon>
        <taxon>Chordata</taxon>
        <taxon>Craniata</taxon>
        <taxon>Vertebrata</taxon>
        <taxon>Euteleostomi</taxon>
        <taxon>Amphibia</taxon>
        <taxon>Batrachia</taxon>
        <taxon>Anura</taxon>
        <taxon>Neobatrachia</taxon>
        <taxon>Ranoidea</taxon>
        <taxon>Ranidae</taxon>
        <taxon>Aquarana</taxon>
    </lineage>
</organism>
<feature type="non-terminal residue" evidence="3">
    <location>
        <position position="1"/>
    </location>
</feature>
<feature type="compositionally biased region" description="Polar residues" evidence="1">
    <location>
        <begin position="76"/>
        <end position="96"/>
    </location>
</feature>
<evidence type="ECO:0000313" key="4">
    <source>
        <dbReference type="Proteomes" id="UP000228934"/>
    </source>
</evidence>
<name>A0A2G9QC86_AQUCT</name>
<evidence type="ECO:0000256" key="1">
    <source>
        <dbReference type="SAM" id="MobiDB-lite"/>
    </source>
</evidence>
<dbReference type="InterPro" id="IPR028816">
    <property type="entry name" value="Caprin"/>
</dbReference>
<reference evidence="4" key="1">
    <citation type="journal article" date="2017" name="Nat. Commun.">
        <title>The North American bullfrog draft genome provides insight into hormonal regulation of long noncoding RNA.</title>
        <authorList>
            <person name="Hammond S.A."/>
            <person name="Warren R.L."/>
            <person name="Vandervalk B.P."/>
            <person name="Kucuk E."/>
            <person name="Khan H."/>
            <person name="Gibb E.A."/>
            <person name="Pandoh P."/>
            <person name="Kirk H."/>
            <person name="Zhao Y."/>
            <person name="Jones M."/>
            <person name="Mungall A.J."/>
            <person name="Coope R."/>
            <person name="Pleasance S."/>
            <person name="Moore R.A."/>
            <person name="Holt R.A."/>
            <person name="Round J.M."/>
            <person name="Ohora S."/>
            <person name="Walle B.V."/>
            <person name="Veldhoen N."/>
            <person name="Helbing C.C."/>
            <person name="Birol I."/>
        </authorList>
    </citation>
    <scope>NUCLEOTIDE SEQUENCE [LARGE SCALE GENOMIC DNA]</scope>
</reference>
<dbReference type="GO" id="GO:0005737">
    <property type="term" value="C:cytoplasm"/>
    <property type="evidence" value="ECO:0007669"/>
    <property type="project" value="TreeGrafter"/>
</dbReference>